<keyword evidence="2" id="KW-1185">Reference proteome</keyword>
<feature type="non-terminal residue" evidence="1">
    <location>
        <position position="1"/>
    </location>
</feature>
<dbReference type="STRING" id="1314781.A0A166A271"/>
<evidence type="ECO:0000313" key="1">
    <source>
        <dbReference type="EMBL" id="KZV87859.1"/>
    </source>
</evidence>
<organism evidence="1 2">
    <name type="scientific">Exidia glandulosa HHB12029</name>
    <dbReference type="NCBI Taxonomy" id="1314781"/>
    <lineage>
        <taxon>Eukaryota</taxon>
        <taxon>Fungi</taxon>
        <taxon>Dikarya</taxon>
        <taxon>Basidiomycota</taxon>
        <taxon>Agaricomycotina</taxon>
        <taxon>Agaricomycetes</taxon>
        <taxon>Auriculariales</taxon>
        <taxon>Exidiaceae</taxon>
        <taxon>Exidia</taxon>
    </lineage>
</organism>
<sequence length="53" mass="6018">LHASGMPRYLWGECVLHCAEVLNRLGTRAFDGLSPFEKKLKHAPNIKGWPEWG</sequence>
<proteinExistence type="predicted"/>
<dbReference type="EMBL" id="KV426113">
    <property type="protein sequence ID" value="KZV87859.1"/>
    <property type="molecule type" value="Genomic_DNA"/>
</dbReference>
<dbReference type="Proteomes" id="UP000077266">
    <property type="component" value="Unassembled WGS sequence"/>
</dbReference>
<dbReference type="AlphaFoldDB" id="A0A166A271"/>
<evidence type="ECO:0000313" key="2">
    <source>
        <dbReference type="Proteomes" id="UP000077266"/>
    </source>
</evidence>
<gene>
    <name evidence="1" type="ORF">EXIGLDRAFT_571209</name>
</gene>
<accession>A0A166A271</accession>
<reference evidence="1 2" key="1">
    <citation type="journal article" date="2016" name="Mol. Biol. Evol.">
        <title>Comparative Genomics of Early-Diverging Mushroom-Forming Fungi Provides Insights into the Origins of Lignocellulose Decay Capabilities.</title>
        <authorList>
            <person name="Nagy L.G."/>
            <person name="Riley R."/>
            <person name="Tritt A."/>
            <person name="Adam C."/>
            <person name="Daum C."/>
            <person name="Floudas D."/>
            <person name="Sun H."/>
            <person name="Yadav J.S."/>
            <person name="Pangilinan J."/>
            <person name="Larsson K.H."/>
            <person name="Matsuura K."/>
            <person name="Barry K."/>
            <person name="Labutti K."/>
            <person name="Kuo R."/>
            <person name="Ohm R.A."/>
            <person name="Bhattacharya S.S."/>
            <person name="Shirouzu T."/>
            <person name="Yoshinaga Y."/>
            <person name="Martin F.M."/>
            <person name="Grigoriev I.V."/>
            <person name="Hibbett D.S."/>
        </authorList>
    </citation>
    <scope>NUCLEOTIDE SEQUENCE [LARGE SCALE GENOMIC DNA]</scope>
    <source>
        <strain evidence="1 2">HHB12029</strain>
    </source>
</reference>
<name>A0A166A271_EXIGL</name>
<dbReference type="InParanoid" id="A0A166A271"/>
<protein>
    <submittedName>
        <fullName evidence="1">Uncharacterized protein</fullName>
    </submittedName>
</protein>
<feature type="non-terminal residue" evidence="1">
    <location>
        <position position="53"/>
    </location>
</feature>
<dbReference type="OrthoDB" id="2802215at2759"/>